<gene>
    <name evidence="2" type="ORF">BDK51DRAFT_17825</name>
</gene>
<dbReference type="EMBL" id="KZ996030">
    <property type="protein sequence ID" value="RKO89542.1"/>
    <property type="molecule type" value="Genomic_DNA"/>
</dbReference>
<dbReference type="InterPro" id="IPR027417">
    <property type="entry name" value="P-loop_NTPase"/>
</dbReference>
<reference evidence="3" key="1">
    <citation type="journal article" date="2018" name="Nat. Microbiol.">
        <title>Leveraging single-cell genomics to expand the fungal tree of life.</title>
        <authorList>
            <person name="Ahrendt S.R."/>
            <person name="Quandt C.A."/>
            <person name="Ciobanu D."/>
            <person name="Clum A."/>
            <person name="Salamov A."/>
            <person name="Andreopoulos B."/>
            <person name="Cheng J.F."/>
            <person name="Woyke T."/>
            <person name="Pelin A."/>
            <person name="Henrissat B."/>
            <person name="Reynolds N.K."/>
            <person name="Benny G.L."/>
            <person name="Smith M.E."/>
            <person name="James T.Y."/>
            <person name="Grigoriev I.V."/>
        </authorList>
    </citation>
    <scope>NUCLEOTIDE SEQUENCE [LARGE SCALE GENOMIC DNA]</scope>
</reference>
<protein>
    <recommendedName>
        <fullName evidence="1">AAA+ ATPase domain-containing protein</fullName>
    </recommendedName>
</protein>
<dbReference type="Proteomes" id="UP000269721">
    <property type="component" value="Unassembled WGS sequence"/>
</dbReference>
<dbReference type="InterPro" id="IPR003593">
    <property type="entry name" value="AAA+_ATPase"/>
</dbReference>
<evidence type="ECO:0000313" key="3">
    <source>
        <dbReference type="Proteomes" id="UP000269721"/>
    </source>
</evidence>
<sequence>IHLNTNAPFCLVAVGVQGAGKSHTVATVIENCTLNSPPVSVAAIPCSTLVFHFDTDEANCSQAAMLTSPNAARARNPDRPNCEVLPLLFSWREMTAGGIKTLMGATSAKTTPLYMGAMLSLLRKLQKEDNFPTFAEFKDQIEELNLSSGQKAPLRQRLALIESFLNDSAENAGLPTRTDLADVCKSGTVVVCDLTDPMLSAAEARGVFEIVLQRFKALQLGCGKLLVLDEAHKFLTHSTASDELGATIVELVRQMRHHGMRVVVSSQSPLTIPDELLELASICVMHSFYSKDWFKRLKRKMPLEDAAFERIMKLPTGNAVVFATRWKDFGSGAMMLGRGVRELRIRERLTEDGGKSKIIR</sequence>
<evidence type="ECO:0000259" key="1">
    <source>
        <dbReference type="SMART" id="SM00382"/>
    </source>
</evidence>
<keyword evidence="3" id="KW-1185">Reference proteome</keyword>
<dbReference type="AlphaFoldDB" id="A0A4P9WBB8"/>
<dbReference type="SMART" id="SM00382">
    <property type="entry name" value="AAA"/>
    <property type="match status" value="1"/>
</dbReference>
<evidence type="ECO:0000313" key="2">
    <source>
        <dbReference type="EMBL" id="RKO89542.1"/>
    </source>
</evidence>
<dbReference type="Gene3D" id="3.40.50.300">
    <property type="entry name" value="P-loop containing nucleotide triphosphate hydrolases"/>
    <property type="match status" value="1"/>
</dbReference>
<feature type="domain" description="AAA+ ATPase" evidence="1">
    <location>
        <begin position="7"/>
        <end position="318"/>
    </location>
</feature>
<proteinExistence type="predicted"/>
<name>A0A4P9WBB8_9FUNG</name>
<organism evidence="2 3">
    <name type="scientific">Blyttiomyces helicus</name>
    <dbReference type="NCBI Taxonomy" id="388810"/>
    <lineage>
        <taxon>Eukaryota</taxon>
        <taxon>Fungi</taxon>
        <taxon>Fungi incertae sedis</taxon>
        <taxon>Chytridiomycota</taxon>
        <taxon>Chytridiomycota incertae sedis</taxon>
        <taxon>Chytridiomycetes</taxon>
        <taxon>Chytridiomycetes incertae sedis</taxon>
        <taxon>Blyttiomyces</taxon>
    </lineage>
</organism>
<dbReference type="OrthoDB" id="2316594at2759"/>
<accession>A0A4P9WBB8</accession>
<feature type="non-terminal residue" evidence="2">
    <location>
        <position position="1"/>
    </location>
</feature>
<dbReference type="SUPFAM" id="SSF52540">
    <property type="entry name" value="P-loop containing nucleoside triphosphate hydrolases"/>
    <property type="match status" value="1"/>
</dbReference>